<dbReference type="GO" id="GO:0045892">
    <property type="term" value="P:negative regulation of DNA-templated transcription"/>
    <property type="evidence" value="ECO:0007669"/>
    <property type="project" value="UniProtKB-UniRule"/>
</dbReference>
<dbReference type="EMBL" id="JACRTG010000027">
    <property type="protein sequence ID" value="MBC8588800.1"/>
    <property type="molecule type" value="Genomic_DNA"/>
</dbReference>
<evidence type="ECO:0000256" key="5">
    <source>
        <dbReference type="ARBA" id="ARBA00023163"/>
    </source>
</evidence>
<keyword evidence="2 7" id="KW-0678">Repressor</keyword>
<dbReference type="Gene3D" id="1.10.10.10">
    <property type="entry name" value="Winged helix-like DNA-binding domain superfamily/Winged helix DNA-binding domain"/>
    <property type="match status" value="1"/>
</dbReference>
<dbReference type="PIRSF" id="PIRSF011572">
    <property type="entry name" value="GTP_sensing_CodY"/>
    <property type="match status" value="1"/>
</dbReference>
<comment type="similarity">
    <text evidence="7">Belongs to the CodY family.</text>
</comment>
<dbReference type="InterPro" id="IPR036390">
    <property type="entry name" value="WH_DNA-bd_sf"/>
</dbReference>
<feature type="DNA-binding region" description="H-T-H motif" evidence="7">
    <location>
        <begin position="204"/>
        <end position="223"/>
    </location>
</feature>
<evidence type="ECO:0000256" key="4">
    <source>
        <dbReference type="ARBA" id="ARBA00023125"/>
    </source>
</evidence>
<dbReference type="GO" id="GO:0003677">
    <property type="term" value="F:DNA binding"/>
    <property type="evidence" value="ECO:0007669"/>
    <property type="project" value="UniProtKB-UniRule"/>
</dbReference>
<evidence type="ECO:0000259" key="9">
    <source>
        <dbReference type="Pfam" id="PF08222"/>
    </source>
</evidence>
<dbReference type="InterPro" id="IPR014154">
    <property type="entry name" value="CodY"/>
</dbReference>
<comment type="function">
    <text evidence="7">DNA-binding global transcriptional regulator which is involved in the adaptive response to starvation and acts by directly or indirectly controlling the expression of numerous genes in response to nutrient availability. During rapid exponential growth, CodY is highly active and represses genes whose products allow adaptation to nutrient depletion.</text>
</comment>
<feature type="domain" description="Global transcriptional regulator CodY N-terminal" evidence="8">
    <location>
        <begin position="3"/>
        <end position="179"/>
    </location>
</feature>
<keyword evidence="1 7" id="KW-0963">Cytoplasm</keyword>
<reference evidence="10" key="1">
    <citation type="submission" date="2020-08" db="EMBL/GenBank/DDBJ databases">
        <title>Genome public.</title>
        <authorList>
            <person name="Liu C."/>
            <person name="Sun Q."/>
        </authorList>
    </citation>
    <scope>NUCLEOTIDE SEQUENCE</scope>
    <source>
        <strain evidence="10">BX21</strain>
    </source>
</reference>
<dbReference type="NCBIfam" id="TIGR02787">
    <property type="entry name" value="codY_Gpos"/>
    <property type="match status" value="1"/>
</dbReference>
<comment type="caution">
    <text evidence="10">The sequence shown here is derived from an EMBL/GenBank/DDBJ whole genome shotgun (WGS) entry which is preliminary data.</text>
</comment>
<evidence type="ECO:0000259" key="8">
    <source>
        <dbReference type="Pfam" id="PF06018"/>
    </source>
</evidence>
<dbReference type="Gene3D" id="3.30.450.40">
    <property type="match status" value="1"/>
</dbReference>
<dbReference type="GO" id="GO:0003700">
    <property type="term" value="F:DNA-binding transcription factor activity"/>
    <property type="evidence" value="ECO:0007669"/>
    <property type="project" value="InterPro"/>
</dbReference>
<dbReference type="RefSeq" id="WP_262430256.1">
    <property type="nucleotide sequence ID" value="NZ_JACRTG010000027.1"/>
</dbReference>
<dbReference type="InterPro" id="IPR010312">
    <property type="entry name" value="Transc_reg_CodY_N"/>
</dbReference>
<gene>
    <name evidence="7 10" type="primary">codY</name>
    <name evidence="10" type="ORF">H8707_11285</name>
</gene>
<dbReference type="Proteomes" id="UP000601171">
    <property type="component" value="Unassembled WGS sequence"/>
</dbReference>
<feature type="domain" description="Global transcriptional regulator CodY C-terminal" evidence="9">
    <location>
        <begin position="199"/>
        <end position="256"/>
    </location>
</feature>
<dbReference type="PANTHER" id="PTHR40062">
    <property type="entry name" value="GTP-SENSING TRANSCRIPTIONAL PLEIOTROPIC REPRESSOR CODY"/>
    <property type="match status" value="1"/>
</dbReference>
<evidence type="ECO:0000256" key="7">
    <source>
        <dbReference type="HAMAP-Rule" id="MF_00621"/>
    </source>
</evidence>
<keyword evidence="5 7" id="KW-0804">Transcription</keyword>
<dbReference type="InterPro" id="IPR029016">
    <property type="entry name" value="GAF-like_dom_sf"/>
</dbReference>
<dbReference type="PANTHER" id="PTHR40062:SF1">
    <property type="entry name" value="GLOBAL TRANSCRIPTIONAL REGULATOR CODY"/>
    <property type="match status" value="1"/>
</dbReference>
<evidence type="ECO:0000256" key="1">
    <source>
        <dbReference type="ARBA" id="ARBA00022490"/>
    </source>
</evidence>
<dbReference type="Pfam" id="PF08222">
    <property type="entry name" value="HTH_CodY"/>
    <property type="match status" value="1"/>
</dbReference>
<evidence type="ECO:0000256" key="2">
    <source>
        <dbReference type="ARBA" id="ARBA00022491"/>
    </source>
</evidence>
<keyword evidence="11" id="KW-1185">Reference proteome</keyword>
<name>A0A926EUL2_9FIRM</name>
<feature type="region of interest" description="GAF domain" evidence="7">
    <location>
        <begin position="1"/>
        <end position="156"/>
    </location>
</feature>
<dbReference type="NCBIfam" id="NF003170">
    <property type="entry name" value="PRK04158.1"/>
    <property type="match status" value="1"/>
</dbReference>
<dbReference type="Pfam" id="PF06018">
    <property type="entry name" value="CodY"/>
    <property type="match status" value="1"/>
</dbReference>
<dbReference type="HAMAP" id="MF_00621">
    <property type="entry name" value="HTH_type_CodY"/>
    <property type="match status" value="1"/>
</dbReference>
<evidence type="ECO:0000256" key="3">
    <source>
        <dbReference type="ARBA" id="ARBA00023015"/>
    </source>
</evidence>
<keyword evidence="4 7" id="KW-0238">DNA-binding</keyword>
<dbReference type="GO" id="GO:0005737">
    <property type="term" value="C:cytoplasm"/>
    <property type="evidence" value="ECO:0007669"/>
    <property type="project" value="UniProtKB-SubCell"/>
</dbReference>
<evidence type="ECO:0000313" key="10">
    <source>
        <dbReference type="EMBL" id="MBC8588800.1"/>
    </source>
</evidence>
<accession>A0A926EUL2</accession>
<organism evidence="10 11">
    <name type="scientific">Paratissierella segnis</name>
    <dbReference type="NCBI Taxonomy" id="2763679"/>
    <lineage>
        <taxon>Bacteria</taxon>
        <taxon>Bacillati</taxon>
        <taxon>Bacillota</taxon>
        <taxon>Tissierellia</taxon>
        <taxon>Tissierellales</taxon>
        <taxon>Tissierellaceae</taxon>
        <taxon>Paratissierella</taxon>
    </lineage>
</organism>
<dbReference type="InterPro" id="IPR036388">
    <property type="entry name" value="WH-like_DNA-bd_sf"/>
</dbReference>
<dbReference type="InterPro" id="IPR013198">
    <property type="entry name" value="GTP_trans_reg_CodY_C"/>
</dbReference>
<protein>
    <recommendedName>
        <fullName evidence="6 7">Global transcriptional regulator CodY</fullName>
    </recommendedName>
</protein>
<evidence type="ECO:0000313" key="11">
    <source>
        <dbReference type="Proteomes" id="UP000601171"/>
    </source>
</evidence>
<evidence type="ECO:0000256" key="6">
    <source>
        <dbReference type="ARBA" id="ARBA00034538"/>
    </source>
</evidence>
<dbReference type="FunFam" id="1.10.10.10:FF:000034">
    <property type="entry name" value="GTP-sensing transcriptional pleiotropic repressor CodY"/>
    <property type="match status" value="1"/>
</dbReference>
<keyword evidence="3 7" id="KW-0805">Transcription regulation</keyword>
<proteinExistence type="inferred from homology"/>
<comment type="subcellular location">
    <subcellularLocation>
        <location evidence="7">Cytoplasm</location>
    </subcellularLocation>
</comment>
<sequence length="259" mass="29092">MESLLQKTRRLNKNIQSYGTRPVSFVELSKILSDIMEANVYIASKKGRVLGYELCKGYECEIINAEIGKEKRFPKKYNDELLKISETKENTKEISDCVFDQVSKCDYPDKISTIIPVNSGGNRLGTLVLARIEREFDESDLILAEYCATIVGMEILRATNEEIEEEARKKSVVQMAIGTLSYSELEAMEHIFNELDGSEGLLVASKIADRVGITRSVIVNALRKFESAGVIESRSLGMKGTHIKILNDKLVEELKKARS</sequence>
<dbReference type="SUPFAM" id="SSF46785">
    <property type="entry name" value="Winged helix' DNA-binding domain"/>
    <property type="match status" value="1"/>
</dbReference>
<dbReference type="AlphaFoldDB" id="A0A926EUL2"/>
<dbReference type="GO" id="GO:0005525">
    <property type="term" value="F:GTP binding"/>
    <property type="evidence" value="ECO:0007669"/>
    <property type="project" value="InterPro"/>
</dbReference>